<dbReference type="PANTHER" id="PTHR24106">
    <property type="entry name" value="NACHT, LRR AND CARD DOMAINS-CONTAINING"/>
    <property type="match status" value="1"/>
</dbReference>
<dbReference type="eggNOG" id="KOG4308">
    <property type="taxonomic scope" value="Eukaryota"/>
</dbReference>
<dbReference type="STRING" id="7897.ENSLACP00000011355"/>
<evidence type="ECO:0000256" key="4">
    <source>
        <dbReference type="ARBA" id="ARBA00022840"/>
    </source>
</evidence>
<dbReference type="AlphaFoldDB" id="H3ANY4"/>
<dbReference type="InterPro" id="IPR001611">
    <property type="entry name" value="Leu-rich_rpt"/>
</dbReference>
<reference evidence="6" key="2">
    <citation type="submission" date="2025-08" db="UniProtKB">
        <authorList>
            <consortium name="Ensembl"/>
        </authorList>
    </citation>
    <scope>IDENTIFICATION</scope>
</reference>
<keyword evidence="2" id="KW-0677">Repeat</keyword>
<name>H3ANY4_LATCH</name>
<dbReference type="SMART" id="SM00368">
    <property type="entry name" value="LRR_RI"/>
    <property type="match status" value="3"/>
</dbReference>
<organism evidence="6 7">
    <name type="scientific">Latimeria chalumnae</name>
    <name type="common">Coelacanth</name>
    <dbReference type="NCBI Taxonomy" id="7897"/>
    <lineage>
        <taxon>Eukaryota</taxon>
        <taxon>Metazoa</taxon>
        <taxon>Chordata</taxon>
        <taxon>Craniata</taxon>
        <taxon>Vertebrata</taxon>
        <taxon>Euteleostomi</taxon>
        <taxon>Coelacanthiformes</taxon>
        <taxon>Coelacanthidae</taxon>
        <taxon>Latimeria</taxon>
    </lineage>
</organism>
<proteinExistence type="predicted"/>
<dbReference type="GeneTree" id="ENSGT01150000286911"/>
<keyword evidence="1" id="KW-0433">Leucine-rich repeat</keyword>
<dbReference type="InterPro" id="IPR041267">
    <property type="entry name" value="NLRP_HD2"/>
</dbReference>
<dbReference type="Pfam" id="PF05729">
    <property type="entry name" value="NACHT"/>
    <property type="match status" value="1"/>
</dbReference>
<evidence type="ECO:0000256" key="1">
    <source>
        <dbReference type="ARBA" id="ARBA00022614"/>
    </source>
</evidence>
<dbReference type="InterPro" id="IPR027417">
    <property type="entry name" value="P-loop_NTPase"/>
</dbReference>
<dbReference type="Gene3D" id="3.80.10.10">
    <property type="entry name" value="Ribonuclease Inhibitor"/>
    <property type="match status" value="1"/>
</dbReference>
<evidence type="ECO:0000256" key="2">
    <source>
        <dbReference type="ARBA" id="ARBA00022737"/>
    </source>
</evidence>
<protein>
    <recommendedName>
        <fullName evidence="5">NACHT domain-containing protein</fullName>
    </recommendedName>
</protein>
<keyword evidence="7" id="KW-1185">Reference proteome</keyword>
<dbReference type="InParanoid" id="H3ANY4"/>
<sequence length="596" mass="68650">VKSKKLFTRSKKKLDSKWMLLVGNAGMGKSCISKEFLRTWAEGKNDHYKCIIYLTFQELNSIEQDISIKELLERECESLSSVLTLKNPDDLLIILDGLDEFKYDLNFDNQPLRNDVDTSFPISALVSKLISKDLLPDVDIMVTARWNVVSNLEKYFTCMFVIQGFDDQQIKQYFSHLCENKNESESICDFIKKKNMSDFASVPLYSFMLPQIIKNYLDTSEISLRNLNTNSRFLIQFVKSCLENVLKHRKSLYENSTVVEMTEPAIQKNMEDLVIQLGELSYEILLSGEKTVNAKDLEKHSLSEKILTEYFPYFFCMKHVNESSFEYRHTTVKEILAAFYCACVVRDDELKECLNAWVRGVIPPSAKSKLLSDVTSHHKLQLENFTRLFMSFLSTGNNIQLLGDTAMQKNTTREVLIEWFQDWLQEDLCPDDCLNLLYYIFELQDPVVTQRVSAYMKNIKLFNKPLSAIDVQALRFSLKESKLEELDLRLCELGDKGVEQLKKIITNCKTVLVSSNKLSEKSGETFNEILKDPDCAIEELSFGTNDLGPVGVRSLWKALESNRTLKTLRVYDNDINDEGTETLVQSLTKNTTLKKL</sequence>
<dbReference type="InterPro" id="IPR007111">
    <property type="entry name" value="NACHT_NTPase"/>
</dbReference>
<dbReference type="Ensembl" id="ENSLACT00000011441.1">
    <property type="protein sequence ID" value="ENSLACP00000011355.1"/>
    <property type="gene ID" value="ENSLACG00000009990.1"/>
</dbReference>
<dbReference type="Proteomes" id="UP000008672">
    <property type="component" value="Unassembled WGS sequence"/>
</dbReference>
<keyword evidence="4" id="KW-0067">ATP-binding</keyword>
<reference evidence="6" key="3">
    <citation type="submission" date="2025-09" db="UniProtKB">
        <authorList>
            <consortium name="Ensembl"/>
        </authorList>
    </citation>
    <scope>IDENTIFICATION</scope>
</reference>
<dbReference type="HOGENOM" id="CLU_002274_3_2_1"/>
<dbReference type="SUPFAM" id="SSF52047">
    <property type="entry name" value="RNI-like"/>
    <property type="match status" value="1"/>
</dbReference>
<evidence type="ECO:0000313" key="6">
    <source>
        <dbReference type="Ensembl" id="ENSLACP00000011355.1"/>
    </source>
</evidence>
<dbReference type="Gene3D" id="3.40.50.300">
    <property type="entry name" value="P-loop containing nucleotide triphosphate hydrolases"/>
    <property type="match status" value="1"/>
</dbReference>
<dbReference type="InterPro" id="IPR032675">
    <property type="entry name" value="LRR_dom_sf"/>
</dbReference>
<feature type="domain" description="NACHT" evidence="5">
    <location>
        <begin position="17"/>
        <end position="145"/>
    </location>
</feature>
<dbReference type="Pfam" id="PF17776">
    <property type="entry name" value="NLRC4_HD2"/>
    <property type="match status" value="1"/>
</dbReference>
<dbReference type="OMA" id="NIHETIQ"/>
<evidence type="ECO:0000259" key="5">
    <source>
        <dbReference type="PROSITE" id="PS50837"/>
    </source>
</evidence>
<keyword evidence="3" id="KW-0547">Nucleotide-binding</keyword>
<dbReference type="SUPFAM" id="SSF52540">
    <property type="entry name" value="P-loop containing nucleoside triphosphate hydrolases"/>
    <property type="match status" value="1"/>
</dbReference>
<reference evidence="7" key="1">
    <citation type="submission" date="2011-08" db="EMBL/GenBank/DDBJ databases">
        <title>The draft genome of Latimeria chalumnae.</title>
        <authorList>
            <person name="Di Palma F."/>
            <person name="Alfoldi J."/>
            <person name="Johnson J."/>
            <person name="Berlin A."/>
            <person name="Gnerre S."/>
            <person name="Jaffe D."/>
            <person name="MacCallum I."/>
            <person name="Young S."/>
            <person name="Walker B.J."/>
            <person name="Lander E."/>
            <person name="Lindblad-Toh K."/>
        </authorList>
    </citation>
    <scope>NUCLEOTIDE SEQUENCE [LARGE SCALE GENOMIC DNA]</scope>
    <source>
        <strain evidence="7">Wild caught</strain>
    </source>
</reference>
<accession>H3ANY4</accession>
<dbReference type="EMBL" id="AFYH01192054">
    <property type="status" value="NOT_ANNOTATED_CDS"/>
    <property type="molecule type" value="Genomic_DNA"/>
</dbReference>
<dbReference type="GO" id="GO:0005524">
    <property type="term" value="F:ATP binding"/>
    <property type="evidence" value="ECO:0007669"/>
    <property type="project" value="UniProtKB-KW"/>
</dbReference>
<evidence type="ECO:0000313" key="7">
    <source>
        <dbReference type="Proteomes" id="UP000008672"/>
    </source>
</evidence>
<evidence type="ECO:0000256" key="3">
    <source>
        <dbReference type="ARBA" id="ARBA00022741"/>
    </source>
</evidence>
<dbReference type="Pfam" id="PF13516">
    <property type="entry name" value="LRR_6"/>
    <property type="match status" value="2"/>
</dbReference>
<dbReference type="InterPro" id="IPR051261">
    <property type="entry name" value="NLR"/>
</dbReference>
<dbReference type="PROSITE" id="PS50837">
    <property type="entry name" value="NACHT"/>
    <property type="match status" value="1"/>
</dbReference>